<dbReference type="AlphaFoldDB" id="A0AAN6D5P5"/>
<reference evidence="1 3" key="1">
    <citation type="journal article" date="2021" name="G3 (Bethesda)">
        <title>Genomic diversity, chromosomal rearrangements, and interspecies hybridization in the ogataea polymorpha species complex.</title>
        <authorList>
            <person name="Hanson S.J."/>
            <person name="Cinneide E.O."/>
            <person name="Salzberg L.I."/>
            <person name="Wolfe K.H."/>
            <person name="McGowan J."/>
            <person name="Fitzpatrick D.A."/>
            <person name="Matlin K."/>
        </authorList>
    </citation>
    <scope>NUCLEOTIDE SEQUENCE</scope>
    <source>
        <strain evidence="2">81-436-3</strain>
        <strain evidence="1">83-405-1</strain>
    </source>
</reference>
<protein>
    <submittedName>
        <fullName evidence="1">Uncharacterized protein</fullName>
    </submittedName>
</protein>
<evidence type="ECO:0000313" key="2">
    <source>
        <dbReference type="EMBL" id="KAG7764564.1"/>
    </source>
</evidence>
<evidence type="ECO:0000313" key="1">
    <source>
        <dbReference type="EMBL" id="KAG7727659.1"/>
    </source>
</evidence>
<organism evidence="1 4">
    <name type="scientific">Ogataea haglerorum</name>
    <dbReference type="NCBI Taxonomy" id="1937702"/>
    <lineage>
        <taxon>Eukaryota</taxon>
        <taxon>Fungi</taxon>
        <taxon>Dikarya</taxon>
        <taxon>Ascomycota</taxon>
        <taxon>Saccharomycotina</taxon>
        <taxon>Pichiomycetes</taxon>
        <taxon>Pichiales</taxon>
        <taxon>Pichiaceae</taxon>
        <taxon>Ogataea</taxon>
    </lineage>
</organism>
<dbReference type="Proteomes" id="UP000697297">
    <property type="component" value="Unassembled WGS sequence"/>
</dbReference>
<dbReference type="Proteomes" id="UP000738402">
    <property type="component" value="Unassembled WGS sequence"/>
</dbReference>
<dbReference type="EMBL" id="JAHLUH010000006">
    <property type="protein sequence ID" value="KAG7727659.1"/>
    <property type="molecule type" value="Genomic_DNA"/>
</dbReference>
<name>A0AAN6D5P5_9ASCO</name>
<gene>
    <name evidence="1" type="ORF">KL933_002593</name>
    <name evidence="2" type="ORF">KL946_003244</name>
</gene>
<accession>A0AAN6D5P5</accession>
<proteinExistence type="predicted"/>
<keyword evidence="3" id="KW-1185">Reference proteome</keyword>
<comment type="caution">
    <text evidence="1">The sequence shown here is derived from an EMBL/GenBank/DDBJ whole genome shotgun (WGS) entry which is preliminary data.</text>
</comment>
<evidence type="ECO:0000313" key="3">
    <source>
        <dbReference type="Proteomes" id="UP000697297"/>
    </source>
</evidence>
<evidence type="ECO:0000313" key="4">
    <source>
        <dbReference type="Proteomes" id="UP000738402"/>
    </source>
</evidence>
<sequence>MAGSAQDQQKLTYRKWLAPVAQKTPTVLPSVLAISARTASLLTARAPVACARAKRTANAPIARCARQNTRPAHTANKNQLPTISLDTRISDHAFSSYKSCNCNKECKTGRRLCYSKIILFSGDPKLPRIKCLVRVHLLRTVSAKQDARVLTAKTRSQKLCAPAESALARTTASALTARPARRRSERFALEKRVC</sequence>
<dbReference type="EMBL" id="JAHLUN010000008">
    <property type="protein sequence ID" value="KAG7764564.1"/>
    <property type="molecule type" value="Genomic_DNA"/>
</dbReference>